<name>A0ABZ0RLE3_9BACT</name>
<dbReference type="PROSITE" id="PS00149">
    <property type="entry name" value="SULFATASE_2"/>
    <property type="match status" value="1"/>
</dbReference>
<dbReference type="InterPro" id="IPR050738">
    <property type="entry name" value="Sulfatase"/>
</dbReference>
<dbReference type="PANTHER" id="PTHR42693:SF53">
    <property type="entry name" value="ENDO-4-O-SULFATASE"/>
    <property type="match status" value="1"/>
</dbReference>
<protein>
    <submittedName>
        <fullName evidence="8">Sulfatase-like hydrolase/transferase</fullName>
    </submittedName>
</protein>
<evidence type="ECO:0000256" key="2">
    <source>
        <dbReference type="ARBA" id="ARBA00022723"/>
    </source>
</evidence>
<dbReference type="PROSITE" id="PS00523">
    <property type="entry name" value="SULFATASE_1"/>
    <property type="match status" value="1"/>
</dbReference>
<keyword evidence="4" id="KW-0106">Calcium</keyword>
<dbReference type="InterPro" id="IPR000917">
    <property type="entry name" value="Sulfatase_N"/>
</dbReference>
<dbReference type="PANTHER" id="PTHR42693">
    <property type="entry name" value="ARYLSULFATASE FAMILY MEMBER"/>
    <property type="match status" value="1"/>
</dbReference>
<dbReference type="Gene3D" id="3.30.1120.10">
    <property type="match status" value="1"/>
</dbReference>
<feature type="signal peptide" evidence="6">
    <location>
        <begin position="1"/>
        <end position="23"/>
    </location>
</feature>
<evidence type="ECO:0000259" key="7">
    <source>
        <dbReference type="Pfam" id="PF00884"/>
    </source>
</evidence>
<organism evidence="8 9">
    <name type="scientific">Coraliomargarita algicola</name>
    <dbReference type="NCBI Taxonomy" id="3092156"/>
    <lineage>
        <taxon>Bacteria</taxon>
        <taxon>Pseudomonadati</taxon>
        <taxon>Verrucomicrobiota</taxon>
        <taxon>Opitutia</taxon>
        <taxon>Puniceicoccales</taxon>
        <taxon>Coraliomargaritaceae</taxon>
        <taxon>Coraliomargarita</taxon>
    </lineage>
</organism>
<evidence type="ECO:0000256" key="6">
    <source>
        <dbReference type="SAM" id="SignalP"/>
    </source>
</evidence>
<dbReference type="Gene3D" id="3.40.720.10">
    <property type="entry name" value="Alkaline Phosphatase, subunit A"/>
    <property type="match status" value="1"/>
</dbReference>
<evidence type="ECO:0000256" key="4">
    <source>
        <dbReference type="ARBA" id="ARBA00022837"/>
    </source>
</evidence>
<feature type="domain" description="Sulfatase N-terminal" evidence="7">
    <location>
        <begin position="29"/>
        <end position="339"/>
    </location>
</feature>
<keyword evidence="2" id="KW-0479">Metal-binding</keyword>
<reference evidence="8 9" key="1">
    <citation type="submission" date="2023-11" db="EMBL/GenBank/DDBJ databases">
        <title>Coraliomargarita sp. nov., isolated from marine algae.</title>
        <authorList>
            <person name="Lee J.K."/>
            <person name="Baek J.H."/>
            <person name="Kim J.M."/>
            <person name="Choi D.G."/>
            <person name="Jeon C.O."/>
        </authorList>
    </citation>
    <scope>NUCLEOTIDE SEQUENCE [LARGE SCALE GENOMIC DNA]</scope>
    <source>
        <strain evidence="8 9">J2-16</strain>
    </source>
</reference>
<comment type="similarity">
    <text evidence="1">Belongs to the sulfatase family.</text>
</comment>
<evidence type="ECO:0000256" key="3">
    <source>
        <dbReference type="ARBA" id="ARBA00022801"/>
    </source>
</evidence>
<dbReference type="RefSeq" id="WP_319833104.1">
    <property type="nucleotide sequence ID" value="NZ_CP138858.1"/>
</dbReference>
<keyword evidence="3" id="KW-0378">Hydrolase</keyword>
<evidence type="ECO:0000256" key="5">
    <source>
        <dbReference type="SAM" id="MobiDB-lite"/>
    </source>
</evidence>
<proteinExistence type="inferred from homology"/>
<dbReference type="SUPFAM" id="SSF53649">
    <property type="entry name" value="Alkaline phosphatase-like"/>
    <property type="match status" value="1"/>
</dbReference>
<evidence type="ECO:0000313" key="9">
    <source>
        <dbReference type="Proteomes" id="UP001324993"/>
    </source>
</evidence>
<evidence type="ECO:0000313" key="8">
    <source>
        <dbReference type="EMBL" id="WPJ96241.1"/>
    </source>
</evidence>
<dbReference type="Proteomes" id="UP001324993">
    <property type="component" value="Chromosome"/>
</dbReference>
<dbReference type="InterPro" id="IPR024607">
    <property type="entry name" value="Sulfatase_CS"/>
</dbReference>
<dbReference type="InterPro" id="IPR017850">
    <property type="entry name" value="Alkaline_phosphatase_core_sf"/>
</dbReference>
<keyword evidence="6" id="KW-0732">Signal</keyword>
<sequence>MKLIRSIPKIISCLILPVLVLQAESKPQPNVVVFLADDMGWGDAACYGNEKVQTPNIDKLASQGIRFTQGYSASGVCSPSRSAILTGRTPYRNGVWNHLSGLGQTHLREREITYPKLLQQAGYETCHVGKWHLLSRNQFEDYEYPHPDTHGYDYWMATQNNAMPSHENPVNFVRNREKVGEMEGFSAPLVAAEGIHWLKDLRNKEKPFVLSVWVHEPHLPIATDEQFSDLYPGLPDQTYLGNVTQLDYALGMVMDALDAEGVSDNTLIVFTSDNGPEGGDTPRNGSTGGLKGRKRACYEGGIRVPMVVRWPGMIEPGLVSEEPVIGSDIFSTVLDATGITLPSDRTIDGVSMIPAFRGEALERKQPLFWRTPVSFGDSRLAMRVGDWKIVSNDTLDVLQLYHISEDPEETNNLASAMPEKLAQMKHQLLATWNAIETEGPSEWWINATGRPKKGATLNY</sequence>
<gene>
    <name evidence="8" type="ORF">SH580_00810</name>
</gene>
<dbReference type="EMBL" id="CP138858">
    <property type="protein sequence ID" value="WPJ96241.1"/>
    <property type="molecule type" value="Genomic_DNA"/>
</dbReference>
<feature type="chain" id="PRO_5046173872" evidence="6">
    <location>
        <begin position="24"/>
        <end position="459"/>
    </location>
</feature>
<accession>A0ABZ0RLE3</accession>
<keyword evidence="9" id="KW-1185">Reference proteome</keyword>
<evidence type="ECO:0000256" key="1">
    <source>
        <dbReference type="ARBA" id="ARBA00008779"/>
    </source>
</evidence>
<dbReference type="Pfam" id="PF00884">
    <property type="entry name" value="Sulfatase"/>
    <property type="match status" value="1"/>
</dbReference>
<feature type="region of interest" description="Disordered" evidence="5">
    <location>
        <begin position="273"/>
        <end position="292"/>
    </location>
</feature>